<keyword evidence="5" id="KW-0175">Coiled coil</keyword>
<proteinExistence type="predicted"/>
<evidence type="ECO:0000256" key="3">
    <source>
        <dbReference type="ARBA" id="ARBA00022833"/>
    </source>
</evidence>
<evidence type="ECO:0000256" key="4">
    <source>
        <dbReference type="PROSITE-ProRule" id="PRU01343"/>
    </source>
</evidence>
<evidence type="ECO:0000256" key="2">
    <source>
        <dbReference type="ARBA" id="ARBA00022771"/>
    </source>
</evidence>
<accession>A0AAN7G5N1</accession>
<dbReference type="GO" id="GO:0008270">
    <property type="term" value="F:zinc ion binding"/>
    <property type="evidence" value="ECO:0007669"/>
    <property type="project" value="UniProtKB-KW"/>
</dbReference>
<dbReference type="InterPro" id="IPR010666">
    <property type="entry name" value="Znf_GRF"/>
</dbReference>
<reference evidence="7 8" key="1">
    <citation type="journal article" date="2023" name="G3 (Bethesda)">
        <title>A haplotype-resolved chromosome-scale genome for Quercus rubra L. provides insights into the genetics of adaptive traits for red oak species.</title>
        <authorList>
            <person name="Kapoor B."/>
            <person name="Jenkins J."/>
            <person name="Schmutz J."/>
            <person name="Zhebentyayeva T."/>
            <person name="Kuelheim C."/>
            <person name="Coggeshall M."/>
            <person name="Heim C."/>
            <person name="Lasky J.R."/>
            <person name="Leites L."/>
            <person name="Islam-Faridi N."/>
            <person name="Romero-Severson J."/>
            <person name="DeLeo V.L."/>
            <person name="Lucas S.M."/>
            <person name="Lazic D."/>
            <person name="Gailing O."/>
            <person name="Carlson J."/>
            <person name="Staton M."/>
        </authorList>
    </citation>
    <scope>NUCLEOTIDE SEQUENCE [LARGE SCALE GENOMIC DNA]</scope>
    <source>
        <strain evidence="7">Pseudo-F2</strain>
    </source>
</reference>
<dbReference type="Proteomes" id="UP001324115">
    <property type="component" value="Unassembled WGS sequence"/>
</dbReference>
<feature type="non-terminal residue" evidence="7">
    <location>
        <position position="1"/>
    </location>
</feature>
<dbReference type="PANTHER" id="PTHR33680:SF11">
    <property type="match status" value="1"/>
</dbReference>
<name>A0AAN7G5N1_QUERU</name>
<evidence type="ECO:0000313" key="7">
    <source>
        <dbReference type="EMBL" id="KAK4603076.1"/>
    </source>
</evidence>
<keyword evidence="8" id="KW-1185">Reference proteome</keyword>
<organism evidence="7 8">
    <name type="scientific">Quercus rubra</name>
    <name type="common">Northern red oak</name>
    <name type="synonym">Quercus borealis</name>
    <dbReference type="NCBI Taxonomy" id="3512"/>
    <lineage>
        <taxon>Eukaryota</taxon>
        <taxon>Viridiplantae</taxon>
        <taxon>Streptophyta</taxon>
        <taxon>Embryophyta</taxon>
        <taxon>Tracheophyta</taxon>
        <taxon>Spermatophyta</taxon>
        <taxon>Magnoliopsida</taxon>
        <taxon>eudicotyledons</taxon>
        <taxon>Gunneridae</taxon>
        <taxon>Pentapetalae</taxon>
        <taxon>rosids</taxon>
        <taxon>fabids</taxon>
        <taxon>Fagales</taxon>
        <taxon>Fagaceae</taxon>
        <taxon>Quercus</taxon>
    </lineage>
</organism>
<dbReference type="PROSITE" id="PS51999">
    <property type="entry name" value="ZF_GRF"/>
    <property type="match status" value="1"/>
</dbReference>
<evidence type="ECO:0000259" key="6">
    <source>
        <dbReference type="PROSITE" id="PS51999"/>
    </source>
</evidence>
<keyword evidence="3" id="KW-0862">Zinc</keyword>
<keyword evidence="2 4" id="KW-0863">Zinc-finger</keyword>
<dbReference type="AlphaFoldDB" id="A0AAN7G5N1"/>
<dbReference type="Pfam" id="PF06839">
    <property type="entry name" value="Zn_ribbon_GRF"/>
    <property type="match status" value="1"/>
</dbReference>
<keyword evidence="1" id="KW-0479">Metal-binding</keyword>
<evidence type="ECO:0000256" key="1">
    <source>
        <dbReference type="ARBA" id="ARBA00022723"/>
    </source>
</evidence>
<dbReference type="PANTHER" id="PTHR33680">
    <property type="entry name" value="OS07G0190500 PROTEIN"/>
    <property type="match status" value="1"/>
</dbReference>
<gene>
    <name evidence="7" type="ORF">RGQ29_011883</name>
</gene>
<evidence type="ECO:0000256" key="5">
    <source>
        <dbReference type="SAM" id="Coils"/>
    </source>
</evidence>
<comment type="caution">
    <text evidence="7">The sequence shown here is derived from an EMBL/GenBank/DDBJ whole genome shotgun (WGS) entry which is preliminary data.</text>
</comment>
<feature type="coiled-coil region" evidence="5">
    <location>
        <begin position="380"/>
        <end position="421"/>
    </location>
</feature>
<sequence>DCPLKKSQSSTSFSNGFDLPLFRCPCGLGFCLVRVSHSDKNPGREFFTCPGINGNKCGFFIKWCDEVTTGETSKSPPESGVCKKIMLYRSPNAGRTCFVCRVPRDTQEITTVNDIADEGKHETYAKTTLRKLPFNIDLGDSSIDIPKRMNFDSMEMESPQYFPTVAHARRARAGDLSSGLGSSSSTCSSSTCSLNGELGKGSRISGGWIEKSTGGSGLAFPPPRCLSVLLQRCFFCCVFPSFDPMFVPQDKNVSNYECFSYLPHSPLIVEFDEPSSQISGQDAQALSDVSLEMPIAKSPPLLAHLESMAQEAESTFNVLDILLVNHAPFHELVKKFIACASSLADKEKSVNQDQSLQALIERYHSEKVRQTALTASNRCLKSLREEASCVKDLLLRIENQLSSSEAETKELETRLGEISRNVLESQKSLQAAYGEAEEALKLHQLKFCHQREQMQNATMAGLELGRSMLRK</sequence>
<dbReference type="EMBL" id="JAXUIC010000002">
    <property type="protein sequence ID" value="KAK4603076.1"/>
    <property type="molecule type" value="Genomic_DNA"/>
</dbReference>
<protein>
    <recommendedName>
        <fullName evidence="6">GRF-type domain-containing protein</fullName>
    </recommendedName>
</protein>
<evidence type="ECO:0000313" key="8">
    <source>
        <dbReference type="Proteomes" id="UP001324115"/>
    </source>
</evidence>
<feature type="domain" description="GRF-type" evidence="6">
    <location>
        <begin position="24"/>
        <end position="67"/>
    </location>
</feature>